<evidence type="ECO:0000313" key="3">
    <source>
        <dbReference type="Proteomes" id="UP000283958"/>
    </source>
</evidence>
<keyword evidence="1" id="KW-1133">Transmembrane helix</keyword>
<dbReference type="AlphaFoldDB" id="A0A415DFL9"/>
<evidence type="ECO:0000313" key="2">
    <source>
        <dbReference type="EMBL" id="RHJ75245.1"/>
    </source>
</evidence>
<evidence type="ECO:0000256" key="1">
    <source>
        <dbReference type="SAM" id="Phobius"/>
    </source>
</evidence>
<proteinExistence type="predicted"/>
<protein>
    <submittedName>
        <fullName evidence="2">Uncharacterized protein</fullName>
    </submittedName>
</protein>
<keyword evidence="1" id="KW-0472">Membrane</keyword>
<organism evidence="2 3">
    <name type="scientific">Phocaeicola vulgatus</name>
    <name type="common">Bacteroides vulgatus</name>
    <dbReference type="NCBI Taxonomy" id="821"/>
    <lineage>
        <taxon>Bacteria</taxon>
        <taxon>Pseudomonadati</taxon>
        <taxon>Bacteroidota</taxon>
        <taxon>Bacteroidia</taxon>
        <taxon>Bacteroidales</taxon>
        <taxon>Bacteroidaceae</taxon>
        <taxon>Phocaeicola</taxon>
    </lineage>
</organism>
<dbReference type="EMBL" id="QRMN01000031">
    <property type="protein sequence ID" value="RHJ75245.1"/>
    <property type="molecule type" value="Genomic_DNA"/>
</dbReference>
<comment type="caution">
    <text evidence="2">The sequence shown here is derived from an EMBL/GenBank/DDBJ whole genome shotgun (WGS) entry which is preliminary data.</text>
</comment>
<dbReference type="Proteomes" id="UP000283958">
    <property type="component" value="Unassembled WGS sequence"/>
</dbReference>
<reference evidence="2 3" key="1">
    <citation type="submission" date="2018-08" db="EMBL/GenBank/DDBJ databases">
        <title>A genome reference for cultivated species of the human gut microbiota.</title>
        <authorList>
            <person name="Zou Y."/>
            <person name="Xue W."/>
            <person name="Luo G."/>
        </authorList>
    </citation>
    <scope>NUCLEOTIDE SEQUENCE [LARGE SCALE GENOMIC DNA]</scope>
    <source>
        <strain evidence="2 3">AM09-18</strain>
    </source>
</reference>
<name>A0A415DFL9_PHOVU</name>
<keyword evidence="1" id="KW-0812">Transmembrane</keyword>
<feature type="transmembrane region" description="Helical" evidence="1">
    <location>
        <begin position="23"/>
        <end position="45"/>
    </location>
</feature>
<accession>A0A415DFL9</accession>
<sequence length="81" mass="9478">MVLFFHDKDTEFQVGMEMKERLYVLYLLFRMVIKSFFSSDTLYIIGMVKGKGVGKLLMIISGCRLMKKRVWKITGSDFLVV</sequence>
<gene>
    <name evidence="2" type="ORF">DW105_13020</name>
</gene>